<dbReference type="InterPro" id="IPR006638">
    <property type="entry name" value="Elp3/MiaA/NifB-like_rSAM"/>
</dbReference>
<comment type="cofactor">
    <cofactor evidence="1">
        <name>[4Fe-4S] cluster</name>
        <dbReference type="ChEBI" id="CHEBI:49883"/>
    </cofactor>
</comment>
<evidence type="ECO:0000313" key="7">
    <source>
        <dbReference type="EMBL" id="EFR47005.1"/>
    </source>
</evidence>
<dbReference type="Gene3D" id="3.20.20.70">
    <property type="entry name" value="Aldolase class I"/>
    <property type="match status" value="1"/>
</dbReference>
<evidence type="ECO:0000313" key="8">
    <source>
        <dbReference type="Proteomes" id="UP000005755"/>
    </source>
</evidence>
<evidence type="ECO:0000256" key="5">
    <source>
        <dbReference type="ARBA" id="ARBA00023014"/>
    </source>
</evidence>
<dbReference type="PROSITE" id="PS51918">
    <property type="entry name" value="RADICAL_SAM"/>
    <property type="match status" value="1"/>
</dbReference>
<protein>
    <submittedName>
        <fullName evidence="7">Radical SAM domain protein</fullName>
    </submittedName>
</protein>
<dbReference type="InterPro" id="IPR058240">
    <property type="entry name" value="rSAM_sf"/>
</dbReference>
<keyword evidence="2" id="KW-0949">S-adenosyl-L-methionine</keyword>
<dbReference type="SFLD" id="SFLDG01067">
    <property type="entry name" value="SPASM/twitch_domain_containing"/>
    <property type="match status" value="1"/>
</dbReference>
<keyword evidence="4" id="KW-0408">Iron</keyword>
<dbReference type="Proteomes" id="UP000005755">
    <property type="component" value="Unassembled WGS sequence"/>
</dbReference>
<dbReference type="PANTHER" id="PTHR11228:SF35">
    <property type="entry name" value="MOLYBDENUM COFACTOR BIOSYNTHESIS PROTEIN A-RELATED"/>
    <property type="match status" value="1"/>
</dbReference>
<name>A0ABN0BBQ1_9HELI</name>
<evidence type="ECO:0000256" key="3">
    <source>
        <dbReference type="ARBA" id="ARBA00022723"/>
    </source>
</evidence>
<dbReference type="SUPFAM" id="SSF102114">
    <property type="entry name" value="Radical SAM enzymes"/>
    <property type="match status" value="1"/>
</dbReference>
<dbReference type="RefSeq" id="WP_002956887.1">
    <property type="nucleotide sequence ID" value="NZ_BEZM01000214.1"/>
</dbReference>
<evidence type="ECO:0000259" key="6">
    <source>
        <dbReference type="PROSITE" id="PS51918"/>
    </source>
</evidence>
<reference evidence="8" key="1">
    <citation type="journal article" date="2014" name="Genome Announc.">
        <title>Draft genome sequences of six enterohepatic helicobacter species isolated from humans and one from rhesus macaques.</title>
        <authorList>
            <person name="Shen Z."/>
            <person name="Sheh A."/>
            <person name="Young S.K."/>
            <person name="Abouelliel A."/>
            <person name="Ward D.V."/>
            <person name="Earl A.M."/>
            <person name="Fox J.G."/>
        </authorList>
    </citation>
    <scope>NUCLEOTIDE SEQUENCE [LARGE SCALE GENOMIC DNA]</scope>
    <source>
        <strain evidence="8">CCUG 18818</strain>
    </source>
</reference>
<keyword evidence="3" id="KW-0479">Metal-binding</keyword>
<dbReference type="SFLD" id="SFLDS00029">
    <property type="entry name" value="Radical_SAM"/>
    <property type="match status" value="1"/>
</dbReference>
<proteinExistence type="predicted"/>
<feature type="domain" description="Radical SAM core" evidence="6">
    <location>
        <begin position="25"/>
        <end position="264"/>
    </location>
</feature>
<dbReference type="SMART" id="SM00729">
    <property type="entry name" value="Elp3"/>
    <property type="match status" value="1"/>
</dbReference>
<keyword evidence="5" id="KW-0411">Iron-sulfur</keyword>
<dbReference type="InterPro" id="IPR050377">
    <property type="entry name" value="Radical_SAM_PqqE_MftC-like"/>
</dbReference>
<keyword evidence="8" id="KW-1185">Reference proteome</keyword>
<sequence length="355" mass="40543">MGLLYTQYKMFHFKDKIDSLPRELVTAPPPLHVRIKPTNVCNHDCWFCAYKDSNMQLGKDMVERDFIPESKMLEIIDDCAEMGVKAITFSGGGEPLVYKYMPQTLRKLVETPIAFATLTNGARLKGEVAELFAKYGTWVRVSMDGYDNESYQKFRSTGKGEFDKIITNMEAFKKIGGKCYLGVSFIVGQENYHAIYSMSKILSEIGVDSLKISPTITSNESEATNAYHAKIYNEVKEQVARAQADFGSRLEIYDSYHYQLESFEKSYTWCPYSQMLMVIGADLGIYPCQDKAYNIEEALLGSLKDISFKQWWAENKEAFFKINPSKVCNHHCVSDNKNKVILEYLNADKEHLGFV</sequence>
<evidence type="ECO:0000256" key="2">
    <source>
        <dbReference type="ARBA" id="ARBA00022691"/>
    </source>
</evidence>
<dbReference type="Pfam" id="PF04055">
    <property type="entry name" value="Radical_SAM"/>
    <property type="match status" value="1"/>
</dbReference>
<gene>
    <name evidence="7" type="ORF">HCCG_01553</name>
</gene>
<dbReference type="InterPro" id="IPR013785">
    <property type="entry name" value="Aldolase_TIM"/>
</dbReference>
<evidence type="ECO:0000256" key="1">
    <source>
        <dbReference type="ARBA" id="ARBA00001966"/>
    </source>
</evidence>
<dbReference type="PANTHER" id="PTHR11228">
    <property type="entry name" value="RADICAL SAM DOMAIN PROTEIN"/>
    <property type="match status" value="1"/>
</dbReference>
<organism evidence="7 8">
    <name type="scientific">Helicobacter cinaedi CCUG 18818 = ATCC BAA-847</name>
    <dbReference type="NCBI Taxonomy" id="537971"/>
    <lineage>
        <taxon>Bacteria</taxon>
        <taxon>Pseudomonadati</taxon>
        <taxon>Campylobacterota</taxon>
        <taxon>Epsilonproteobacteria</taxon>
        <taxon>Campylobacterales</taxon>
        <taxon>Helicobacteraceae</taxon>
        <taxon>Helicobacter</taxon>
    </lineage>
</organism>
<evidence type="ECO:0000256" key="4">
    <source>
        <dbReference type="ARBA" id="ARBA00023004"/>
    </source>
</evidence>
<dbReference type="EMBL" id="DS990392">
    <property type="protein sequence ID" value="EFR47005.1"/>
    <property type="molecule type" value="Genomic_DNA"/>
</dbReference>
<accession>A0ABN0BBQ1</accession>
<dbReference type="InterPro" id="IPR007197">
    <property type="entry name" value="rSAM"/>
</dbReference>
<dbReference type="CDD" id="cd01335">
    <property type="entry name" value="Radical_SAM"/>
    <property type="match status" value="1"/>
</dbReference>